<organism evidence="2 3">
    <name type="scientific">Actinoplanes octamycinicus</name>
    <dbReference type="NCBI Taxonomy" id="135948"/>
    <lineage>
        <taxon>Bacteria</taxon>
        <taxon>Bacillati</taxon>
        <taxon>Actinomycetota</taxon>
        <taxon>Actinomycetes</taxon>
        <taxon>Micromonosporales</taxon>
        <taxon>Micromonosporaceae</taxon>
        <taxon>Actinoplanes</taxon>
    </lineage>
</organism>
<sequence>MAGRDPYLNHLQSLRVTHDSAAGHLVAMGHSYGTTIVGEAAKTGHLPVDDIAAAGSPGMYVGSVNDLMGPRHVWAGASDSDPVASAAAAQPWDYVLLFPAAGPAAVPFRRNLRRPSTRHGPTPENWR</sequence>
<name>A0A7W7H598_9ACTN</name>
<accession>A0A7W7H598</accession>
<dbReference type="RefSeq" id="WP_185044326.1">
    <property type="nucleotide sequence ID" value="NZ_BAABFG010000005.1"/>
</dbReference>
<feature type="domain" description="DUF1023" evidence="1">
    <location>
        <begin position="10"/>
        <end position="87"/>
    </location>
</feature>
<evidence type="ECO:0000259" key="1">
    <source>
        <dbReference type="Pfam" id="PF06259"/>
    </source>
</evidence>
<protein>
    <recommendedName>
        <fullName evidence="1">DUF1023 domain-containing protein</fullName>
    </recommendedName>
</protein>
<dbReference type="InterPro" id="IPR010427">
    <property type="entry name" value="DUF1023"/>
</dbReference>
<proteinExistence type="predicted"/>
<dbReference type="Pfam" id="PF06259">
    <property type="entry name" value="Abhydrolase_8"/>
    <property type="match status" value="1"/>
</dbReference>
<dbReference type="EMBL" id="JACHNB010000001">
    <property type="protein sequence ID" value="MBB4744117.1"/>
    <property type="molecule type" value="Genomic_DNA"/>
</dbReference>
<evidence type="ECO:0000313" key="3">
    <source>
        <dbReference type="Proteomes" id="UP000546162"/>
    </source>
</evidence>
<comment type="caution">
    <text evidence="2">The sequence shown here is derived from an EMBL/GenBank/DDBJ whole genome shotgun (WGS) entry which is preliminary data.</text>
</comment>
<dbReference type="AlphaFoldDB" id="A0A7W7H598"/>
<evidence type="ECO:0000313" key="2">
    <source>
        <dbReference type="EMBL" id="MBB4744117.1"/>
    </source>
</evidence>
<gene>
    <name evidence="2" type="ORF">BJY16_007576</name>
</gene>
<reference evidence="2 3" key="1">
    <citation type="submission" date="2020-08" db="EMBL/GenBank/DDBJ databases">
        <title>Sequencing the genomes of 1000 actinobacteria strains.</title>
        <authorList>
            <person name="Klenk H.-P."/>
        </authorList>
    </citation>
    <scope>NUCLEOTIDE SEQUENCE [LARGE SCALE GENOMIC DNA]</scope>
    <source>
        <strain evidence="2 3">DSM 45809</strain>
    </source>
</reference>
<keyword evidence="3" id="KW-1185">Reference proteome</keyword>
<dbReference type="Proteomes" id="UP000546162">
    <property type="component" value="Unassembled WGS sequence"/>
</dbReference>